<proteinExistence type="predicted"/>
<dbReference type="Pfam" id="PF13416">
    <property type="entry name" value="SBP_bac_8"/>
    <property type="match status" value="1"/>
</dbReference>
<dbReference type="InterPro" id="IPR006059">
    <property type="entry name" value="SBP"/>
</dbReference>
<name>A0A948T1U0_9FIRM</name>
<dbReference type="Gene3D" id="3.40.190.10">
    <property type="entry name" value="Periplasmic binding protein-like II"/>
    <property type="match status" value="1"/>
</dbReference>
<feature type="signal peptide" evidence="1">
    <location>
        <begin position="1"/>
        <end position="20"/>
    </location>
</feature>
<organism evidence="2 3">
    <name type="scientific">Candidatus Allofournierella pullistercoris</name>
    <dbReference type="NCBI Taxonomy" id="2838597"/>
    <lineage>
        <taxon>Bacteria</taxon>
        <taxon>Bacillati</taxon>
        <taxon>Bacillota</taxon>
        <taxon>Clostridia</taxon>
        <taxon>Eubacteriales</taxon>
        <taxon>Oscillospiraceae</taxon>
        <taxon>Allofournierella</taxon>
    </lineage>
</organism>
<reference evidence="2" key="2">
    <citation type="submission" date="2021-04" db="EMBL/GenBank/DDBJ databases">
        <authorList>
            <person name="Gilroy R."/>
        </authorList>
    </citation>
    <scope>NUCLEOTIDE SEQUENCE</scope>
    <source>
        <strain evidence="2">B5_2728</strain>
    </source>
</reference>
<evidence type="ECO:0000313" key="3">
    <source>
        <dbReference type="Proteomes" id="UP000713596"/>
    </source>
</evidence>
<evidence type="ECO:0000256" key="1">
    <source>
        <dbReference type="SAM" id="SignalP"/>
    </source>
</evidence>
<protein>
    <submittedName>
        <fullName evidence="2">Extracellular solute-binding protein</fullName>
    </submittedName>
</protein>
<dbReference type="InterPro" id="IPR050490">
    <property type="entry name" value="Bact_solute-bd_prot1"/>
</dbReference>
<feature type="chain" id="PRO_5039387917" evidence="1">
    <location>
        <begin position="21"/>
        <end position="487"/>
    </location>
</feature>
<accession>A0A948T1U0</accession>
<evidence type="ECO:0000313" key="2">
    <source>
        <dbReference type="EMBL" id="MBU3805784.1"/>
    </source>
</evidence>
<gene>
    <name evidence="2" type="ORF">H9882_02690</name>
</gene>
<dbReference type="PANTHER" id="PTHR43649">
    <property type="entry name" value="ARABINOSE-BINDING PROTEIN-RELATED"/>
    <property type="match status" value="1"/>
</dbReference>
<sequence length="487" mass="54190">MHKRIAALILAGVMSMMLLAGCDKYTTPQLDPNRPVLIQFWHHYNGQQKTVVDKLVEQFNRTEGLEQGIVVEAHHQGNVLELHQKVLDAAHGKLGAEPLPHLITTYADTAYELGDQGLLVQLRSYFTQQELDAFNSSFLQEGDADADGIVEVLPVSKSSEVLAINQGMWGKFASETGASLQQLSTVEGLVDVARQYYQWIDSKTPDVPNDGKAFYSWESTANYLLTGSMQLGQPLIEEGTAGRVWVNLNKEVMRKLWDNYHCPMIMGWMDDGTATALDSVRVADTVGAVISSSHAAYFPDQMYLDDFKSFSVTPTVLAVPQFESGTPTVMQQGAGMAIVKSDDAQEYAASLFLKWCTQPERNAVYALESGYLPTTQEALTPQALNRALKQQQESRQPLIEAVIDMTLQQMNECQVYVSKGLDGAREVREVLESFLKDTAKADRAVVEEQLSQGVSLQEATQWFMSDEYFDQWYSQLEQKLARATGGN</sequence>
<dbReference type="AlphaFoldDB" id="A0A948T1U0"/>
<keyword evidence="1" id="KW-0732">Signal</keyword>
<dbReference type="PROSITE" id="PS51257">
    <property type="entry name" value="PROKAR_LIPOPROTEIN"/>
    <property type="match status" value="1"/>
</dbReference>
<dbReference type="SUPFAM" id="SSF53850">
    <property type="entry name" value="Periplasmic binding protein-like II"/>
    <property type="match status" value="1"/>
</dbReference>
<comment type="caution">
    <text evidence="2">The sequence shown here is derived from an EMBL/GenBank/DDBJ whole genome shotgun (WGS) entry which is preliminary data.</text>
</comment>
<dbReference type="EMBL" id="JAHLFP010000018">
    <property type="protein sequence ID" value="MBU3805784.1"/>
    <property type="molecule type" value="Genomic_DNA"/>
</dbReference>
<dbReference type="Proteomes" id="UP000713596">
    <property type="component" value="Unassembled WGS sequence"/>
</dbReference>
<dbReference type="PANTHER" id="PTHR43649:SF30">
    <property type="entry name" value="ABC TRANSPORTER SUBSTRATE-BINDING PROTEIN"/>
    <property type="match status" value="1"/>
</dbReference>
<reference evidence="2" key="1">
    <citation type="journal article" date="2021" name="PeerJ">
        <title>Extensive microbial diversity within the chicken gut microbiome revealed by metagenomics and culture.</title>
        <authorList>
            <person name="Gilroy R."/>
            <person name="Ravi A."/>
            <person name="Getino M."/>
            <person name="Pursley I."/>
            <person name="Horton D.L."/>
            <person name="Alikhan N.F."/>
            <person name="Baker D."/>
            <person name="Gharbi K."/>
            <person name="Hall N."/>
            <person name="Watson M."/>
            <person name="Adriaenssens E.M."/>
            <person name="Foster-Nyarko E."/>
            <person name="Jarju S."/>
            <person name="Secka A."/>
            <person name="Antonio M."/>
            <person name="Oren A."/>
            <person name="Chaudhuri R.R."/>
            <person name="La Ragione R."/>
            <person name="Hildebrand F."/>
            <person name="Pallen M.J."/>
        </authorList>
    </citation>
    <scope>NUCLEOTIDE SEQUENCE</scope>
    <source>
        <strain evidence="2">B5_2728</strain>
    </source>
</reference>